<dbReference type="SUPFAM" id="SSF158446">
    <property type="entry name" value="IVS-encoded protein-like"/>
    <property type="match status" value="1"/>
</dbReference>
<dbReference type="Pfam" id="PF05635">
    <property type="entry name" value="23S_rRNA_IVP"/>
    <property type="match status" value="1"/>
</dbReference>
<dbReference type="PANTHER" id="PTHR38471:SF2">
    <property type="entry name" value="FOUR HELIX BUNDLE PROTEIN"/>
    <property type="match status" value="1"/>
</dbReference>
<accession>A0A0G0JZB2</accession>
<proteinExistence type="predicted"/>
<protein>
    <recommendedName>
        <fullName evidence="3">Four helix bundle protein</fullName>
    </recommendedName>
</protein>
<dbReference type="InterPro" id="IPR036583">
    <property type="entry name" value="23S_rRNA_IVS_sf"/>
</dbReference>
<dbReference type="InterPro" id="IPR012657">
    <property type="entry name" value="23S_rRNA-intervening_sequence"/>
</dbReference>
<dbReference type="EMBL" id="LBTA01000010">
    <property type="protein sequence ID" value="KKQ33671.1"/>
    <property type="molecule type" value="Genomic_DNA"/>
</dbReference>
<dbReference type="PANTHER" id="PTHR38471">
    <property type="entry name" value="FOUR HELIX BUNDLE PROTEIN"/>
    <property type="match status" value="1"/>
</dbReference>
<dbReference type="NCBIfam" id="TIGR02436">
    <property type="entry name" value="four helix bundle protein"/>
    <property type="match status" value="1"/>
</dbReference>
<evidence type="ECO:0000313" key="2">
    <source>
        <dbReference type="Proteomes" id="UP000034701"/>
    </source>
</evidence>
<name>A0A0G0JZB2_9BACT</name>
<reference evidence="1 2" key="1">
    <citation type="journal article" date="2015" name="Nature">
        <title>rRNA introns, odd ribosomes, and small enigmatic genomes across a large radiation of phyla.</title>
        <authorList>
            <person name="Brown C.T."/>
            <person name="Hug L.A."/>
            <person name="Thomas B.C."/>
            <person name="Sharon I."/>
            <person name="Castelle C.J."/>
            <person name="Singh A."/>
            <person name="Wilkins M.J."/>
            <person name="Williams K.H."/>
            <person name="Banfield J.F."/>
        </authorList>
    </citation>
    <scope>NUCLEOTIDE SEQUENCE [LARGE SCALE GENOMIC DNA]</scope>
</reference>
<sequence length="121" mass="13827">MKNYDIHERIFNFIVRVIEFSDKLPKTYTNLIILNQITRSVTSMGANDQEADGALTKKDFIHGFTLVRKEGKETVFWLRLIGKISLKQSKELEDLIKEGGEIVAIVSTIIKNTSKNNKLSK</sequence>
<evidence type="ECO:0008006" key="3">
    <source>
        <dbReference type="Google" id="ProtNLM"/>
    </source>
</evidence>
<dbReference type="Gene3D" id="1.20.1440.60">
    <property type="entry name" value="23S rRNA-intervening sequence"/>
    <property type="match status" value="1"/>
</dbReference>
<gene>
    <name evidence="1" type="ORF">US45_C0010G0002</name>
</gene>
<comment type="caution">
    <text evidence="1">The sequence shown here is derived from an EMBL/GenBank/DDBJ whole genome shotgun (WGS) entry which is preliminary data.</text>
</comment>
<dbReference type="Proteomes" id="UP000034701">
    <property type="component" value="Unassembled WGS sequence"/>
</dbReference>
<dbReference type="AlphaFoldDB" id="A0A0G0JZB2"/>
<organism evidence="1 2">
    <name type="scientific">Candidatus Nomurabacteria bacterium GW2011_GWA1_37_20</name>
    <dbReference type="NCBI Taxonomy" id="1618729"/>
    <lineage>
        <taxon>Bacteria</taxon>
        <taxon>Candidatus Nomuraibacteriota</taxon>
    </lineage>
</organism>
<evidence type="ECO:0000313" key="1">
    <source>
        <dbReference type="EMBL" id="KKQ33671.1"/>
    </source>
</evidence>
<dbReference type="PIRSF" id="PIRSF035652">
    <property type="entry name" value="CHP02436"/>
    <property type="match status" value="1"/>
</dbReference>